<reference evidence="1 2" key="1">
    <citation type="journal article" date="2023" name="Nucleic Acids Res.">
        <title>The hologenome of Daphnia magna reveals possible DNA methylation and microbiome-mediated evolution of the host genome.</title>
        <authorList>
            <person name="Chaturvedi A."/>
            <person name="Li X."/>
            <person name="Dhandapani V."/>
            <person name="Marshall H."/>
            <person name="Kissane S."/>
            <person name="Cuenca-Cambronero M."/>
            <person name="Asole G."/>
            <person name="Calvet F."/>
            <person name="Ruiz-Romero M."/>
            <person name="Marangio P."/>
            <person name="Guigo R."/>
            <person name="Rago D."/>
            <person name="Mirbahai L."/>
            <person name="Eastwood N."/>
            <person name="Colbourne J.K."/>
            <person name="Zhou J."/>
            <person name="Mallon E."/>
            <person name="Orsini L."/>
        </authorList>
    </citation>
    <scope>NUCLEOTIDE SEQUENCE [LARGE SCALE GENOMIC DNA]</scope>
    <source>
        <strain evidence="1">LRV0_1</strain>
    </source>
</reference>
<dbReference type="Proteomes" id="UP001234178">
    <property type="component" value="Unassembled WGS sequence"/>
</dbReference>
<keyword evidence="2" id="KW-1185">Reference proteome</keyword>
<protein>
    <submittedName>
        <fullName evidence="1">Uncharacterized protein</fullName>
    </submittedName>
</protein>
<dbReference type="EMBL" id="JAOYFB010000038">
    <property type="protein sequence ID" value="KAK4025654.1"/>
    <property type="molecule type" value="Genomic_DNA"/>
</dbReference>
<organism evidence="1 2">
    <name type="scientific">Daphnia magna</name>
    <dbReference type="NCBI Taxonomy" id="35525"/>
    <lineage>
        <taxon>Eukaryota</taxon>
        <taxon>Metazoa</taxon>
        <taxon>Ecdysozoa</taxon>
        <taxon>Arthropoda</taxon>
        <taxon>Crustacea</taxon>
        <taxon>Branchiopoda</taxon>
        <taxon>Diplostraca</taxon>
        <taxon>Cladocera</taxon>
        <taxon>Anomopoda</taxon>
        <taxon>Daphniidae</taxon>
        <taxon>Daphnia</taxon>
    </lineage>
</organism>
<sequence>MINIDELIFRLNLLLELQRNRNYVVRVLGRFKDDSTVTEQEEKYIIIAELRNGLTDSIEYGAACDDIPASLQHHEIFTVTISGLRVTPIRIPRIQICACVLITSAPGGVNGLLLLVTFQR</sequence>
<proteinExistence type="predicted"/>
<gene>
    <name evidence="1" type="ORF">OUZ56_014707</name>
</gene>
<evidence type="ECO:0000313" key="1">
    <source>
        <dbReference type="EMBL" id="KAK4025654.1"/>
    </source>
</evidence>
<name>A0ABR0AKK2_9CRUS</name>
<evidence type="ECO:0000313" key="2">
    <source>
        <dbReference type="Proteomes" id="UP001234178"/>
    </source>
</evidence>
<comment type="caution">
    <text evidence="1">The sequence shown here is derived from an EMBL/GenBank/DDBJ whole genome shotgun (WGS) entry which is preliminary data.</text>
</comment>
<accession>A0ABR0AKK2</accession>